<reference evidence="2" key="1">
    <citation type="journal article" date="2020" name="New Phytol.">
        <title>Comparative genomics reveals dynamic genome evolution in host specialist ectomycorrhizal fungi.</title>
        <authorList>
            <person name="Lofgren L.A."/>
            <person name="Nguyen N.H."/>
            <person name="Vilgalys R."/>
            <person name="Ruytinx J."/>
            <person name="Liao H.L."/>
            <person name="Branco S."/>
            <person name="Kuo A."/>
            <person name="LaButti K."/>
            <person name="Lipzen A."/>
            <person name="Andreopoulos W."/>
            <person name="Pangilinan J."/>
            <person name="Riley R."/>
            <person name="Hundley H."/>
            <person name="Na H."/>
            <person name="Barry K."/>
            <person name="Grigoriev I.V."/>
            <person name="Stajich J.E."/>
            <person name="Kennedy P.G."/>
        </authorList>
    </citation>
    <scope>NUCLEOTIDE SEQUENCE</scope>
    <source>
        <strain evidence="2">S12</strain>
    </source>
</reference>
<dbReference type="GeneID" id="64592736"/>
<keyword evidence="3" id="KW-1185">Reference proteome</keyword>
<dbReference type="InterPro" id="IPR046521">
    <property type="entry name" value="DUF6698"/>
</dbReference>
<evidence type="ECO:0000256" key="1">
    <source>
        <dbReference type="SAM" id="MobiDB-lite"/>
    </source>
</evidence>
<evidence type="ECO:0000313" key="3">
    <source>
        <dbReference type="Proteomes" id="UP000719766"/>
    </source>
</evidence>
<evidence type="ECO:0000313" key="2">
    <source>
        <dbReference type="EMBL" id="KAG1784686.1"/>
    </source>
</evidence>
<proteinExistence type="predicted"/>
<sequence>MSSTQEPQDHRHSYALALPDQSGAVPTSTEARAKRRIAALEEELHMMKQERGTKQRKTTYYIAQGRAIRRMVVLYTSLEDLIAENDRRYEEQLEPSTPEQDRLQHGYIALSQILPWLHEKLAELDIDDTEDMLKKLKKGADAARGDDTSTLKDLVATWVNQDFRPSRLLKSDEKQSRGFTHDVSGMLLCPAEWDWGNDIVKAGIRDRTSDYIVSENSWPLFIYENYSVNPNNLEQGLFRSRILVQAFKATFTSPSSAREADGDGDGADILENNRRAQRALSQAKVKMCVRFALSGVTSWRTVDGDFDYEMFWNNIVDFFEDVPGPVTRRRVTQLLEWWTRKIFGRNHREDLTPEVVSQMSVTALADQRRALEDAAYDSE</sequence>
<dbReference type="Pfam" id="PF20414">
    <property type="entry name" value="DUF6698"/>
    <property type="match status" value="1"/>
</dbReference>
<protein>
    <submittedName>
        <fullName evidence="2">Uncharacterized protein</fullName>
    </submittedName>
</protein>
<dbReference type="OrthoDB" id="2662502at2759"/>
<comment type="caution">
    <text evidence="2">The sequence shown here is derived from an EMBL/GenBank/DDBJ whole genome shotgun (WGS) entry which is preliminary data.</text>
</comment>
<dbReference type="EMBL" id="JABBWE010000132">
    <property type="protein sequence ID" value="KAG1784686.1"/>
    <property type="molecule type" value="Genomic_DNA"/>
</dbReference>
<name>A0A9P7A993_9AGAM</name>
<organism evidence="2 3">
    <name type="scientific">Suillus plorans</name>
    <dbReference type="NCBI Taxonomy" id="116603"/>
    <lineage>
        <taxon>Eukaryota</taxon>
        <taxon>Fungi</taxon>
        <taxon>Dikarya</taxon>
        <taxon>Basidiomycota</taxon>
        <taxon>Agaricomycotina</taxon>
        <taxon>Agaricomycetes</taxon>
        <taxon>Agaricomycetidae</taxon>
        <taxon>Boletales</taxon>
        <taxon>Suillineae</taxon>
        <taxon>Suillaceae</taxon>
        <taxon>Suillus</taxon>
    </lineage>
</organism>
<feature type="region of interest" description="Disordered" evidence="1">
    <location>
        <begin position="1"/>
        <end position="32"/>
    </location>
</feature>
<dbReference type="Proteomes" id="UP000719766">
    <property type="component" value="Unassembled WGS sequence"/>
</dbReference>
<dbReference type="AlphaFoldDB" id="A0A9P7A993"/>
<accession>A0A9P7A993</accession>
<gene>
    <name evidence="2" type="ORF">HD556DRAFT_1250963</name>
</gene>
<dbReference type="RefSeq" id="XP_041152171.1">
    <property type="nucleotide sequence ID" value="XM_041298972.1"/>
</dbReference>